<proteinExistence type="predicted"/>
<dbReference type="Proteomes" id="UP000471082">
    <property type="component" value="Unassembled WGS sequence"/>
</dbReference>
<evidence type="ECO:0000313" key="1">
    <source>
        <dbReference type="EMBL" id="NEL77272.1"/>
    </source>
</evidence>
<reference evidence="1 2" key="1">
    <citation type="submission" date="2019-11" db="EMBL/GenBank/DDBJ databases">
        <title>Genome-resolved metagenomics to study the prevalence of co-infection and intraspecific heterogeneity among plant pathogen metapopulations.</title>
        <authorList>
            <person name="Newberry E."/>
            <person name="Bhandari R."/>
            <person name="Kemble J."/>
            <person name="Sikora E."/>
            <person name="Potnis N."/>
        </authorList>
    </citation>
    <scope>NUCLEOTIDE SEQUENCE [LARGE SCALE GENOMIC DNA]</scope>
    <source>
        <strain evidence="1">Xp_Tom_Tuscaloosa_18b</strain>
    </source>
</reference>
<name>A0A6L9XDJ9_XANPE</name>
<dbReference type="EMBL" id="JAAGYU010000058">
    <property type="protein sequence ID" value="NEL77272.1"/>
    <property type="molecule type" value="Genomic_DNA"/>
</dbReference>
<dbReference type="AlphaFoldDB" id="A0A6L9XDJ9"/>
<protein>
    <submittedName>
        <fullName evidence="1">Uncharacterized protein</fullName>
    </submittedName>
</protein>
<evidence type="ECO:0000313" key="2">
    <source>
        <dbReference type="Proteomes" id="UP000471082"/>
    </source>
</evidence>
<comment type="caution">
    <text evidence="1">The sequence shown here is derived from an EMBL/GenBank/DDBJ whole genome shotgun (WGS) entry which is preliminary data.</text>
</comment>
<dbReference type="RefSeq" id="WP_127170460.1">
    <property type="nucleotide sequence ID" value="NZ_JAKHFX010000008.1"/>
</dbReference>
<sequence length="137" mass="15262">MNGKLVSPLTLTQVPRWRITRLLEMVQRDYRADEVEAELKGWLATGVERVPSSFNLQAAAARAVHAVNTNGDSLMTMLSTDLTGRLTTKCRDVVETALYAALAPHLDQIFPNAQELRTYQCSFGFSESSQNPTYETP</sequence>
<organism evidence="1 2">
    <name type="scientific">Xanthomonas perforans</name>
    <dbReference type="NCBI Taxonomy" id="442694"/>
    <lineage>
        <taxon>Bacteria</taxon>
        <taxon>Pseudomonadati</taxon>
        <taxon>Pseudomonadota</taxon>
        <taxon>Gammaproteobacteria</taxon>
        <taxon>Lysobacterales</taxon>
        <taxon>Lysobacteraceae</taxon>
        <taxon>Xanthomonas</taxon>
    </lineage>
</organism>
<accession>A0A6L9XDJ9</accession>
<gene>
    <name evidence="1" type="ORF">G3W61_13585</name>
</gene>